<dbReference type="GO" id="GO:0005524">
    <property type="term" value="F:ATP binding"/>
    <property type="evidence" value="ECO:0007669"/>
    <property type="project" value="UniProtKB-UniRule"/>
</dbReference>
<dbReference type="Gene3D" id="3.40.50.300">
    <property type="entry name" value="P-loop containing nucleotide triphosphate hydrolases"/>
    <property type="match status" value="1"/>
</dbReference>
<evidence type="ECO:0000256" key="5">
    <source>
        <dbReference type="ARBA" id="ARBA00022840"/>
    </source>
</evidence>
<feature type="binding site" evidence="7">
    <location>
        <position position="135"/>
    </location>
    <ligand>
        <name>substrate</name>
    </ligand>
</feature>
<comment type="cofactor">
    <cofactor evidence="7">
        <name>Mg(2+)</name>
        <dbReference type="ChEBI" id="CHEBI:18420"/>
    </cofactor>
    <text evidence="7">Binds 1 Mg(2+) ion per subunit.</text>
</comment>
<keyword evidence="2 7" id="KW-0808">Transferase</keyword>
<gene>
    <name evidence="7" type="primary">aroK</name>
    <name evidence="8" type="ORF">SAMN05660420_00427</name>
</gene>
<feature type="binding site" evidence="7">
    <location>
        <position position="59"/>
    </location>
    <ligand>
        <name>substrate</name>
    </ligand>
</feature>
<organism evidence="8 9">
    <name type="scientific">Desulfuromusa kysingii</name>
    <dbReference type="NCBI Taxonomy" id="37625"/>
    <lineage>
        <taxon>Bacteria</taxon>
        <taxon>Pseudomonadati</taxon>
        <taxon>Thermodesulfobacteriota</taxon>
        <taxon>Desulfuromonadia</taxon>
        <taxon>Desulfuromonadales</taxon>
        <taxon>Geopsychrobacteraceae</taxon>
        <taxon>Desulfuromusa</taxon>
    </lineage>
</organism>
<dbReference type="CDD" id="cd00464">
    <property type="entry name" value="SK"/>
    <property type="match status" value="1"/>
</dbReference>
<comment type="subcellular location">
    <subcellularLocation>
        <location evidence="7">Cytoplasm</location>
    </subcellularLocation>
</comment>
<dbReference type="UniPathway" id="UPA00053">
    <property type="reaction ID" value="UER00088"/>
</dbReference>
<dbReference type="RefSeq" id="WP_092344281.1">
    <property type="nucleotide sequence ID" value="NZ_FNQN01000001.1"/>
</dbReference>
<protein>
    <recommendedName>
        <fullName evidence="7">Shikimate kinase</fullName>
        <shortName evidence="7">SK</shortName>
        <ecNumber evidence="7">2.7.1.71</ecNumber>
    </recommendedName>
</protein>
<dbReference type="PANTHER" id="PTHR21087:SF16">
    <property type="entry name" value="SHIKIMATE KINASE 1, CHLOROPLASTIC"/>
    <property type="match status" value="1"/>
</dbReference>
<comment type="catalytic activity">
    <reaction evidence="7">
        <text>shikimate + ATP = 3-phosphoshikimate + ADP + H(+)</text>
        <dbReference type="Rhea" id="RHEA:13121"/>
        <dbReference type="ChEBI" id="CHEBI:15378"/>
        <dbReference type="ChEBI" id="CHEBI:30616"/>
        <dbReference type="ChEBI" id="CHEBI:36208"/>
        <dbReference type="ChEBI" id="CHEBI:145989"/>
        <dbReference type="ChEBI" id="CHEBI:456216"/>
        <dbReference type="EC" id="2.7.1.71"/>
    </reaction>
</comment>
<dbReference type="GO" id="GO:0009423">
    <property type="term" value="P:chorismate biosynthetic process"/>
    <property type="evidence" value="ECO:0007669"/>
    <property type="project" value="UniProtKB-UniRule"/>
</dbReference>
<evidence type="ECO:0000256" key="2">
    <source>
        <dbReference type="ARBA" id="ARBA00022679"/>
    </source>
</evidence>
<dbReference type="GO" id="GO:0005829">
    <property type="term" value="C:cytosol"/>
    <property type="evidence" value="ECO:0007669"/>
    <property type="project" value="TreeGrafter"/>
</dbReference>
<evidence type="ECO:0000256" key="6">
    <source>
        <dbReference type="ARBA" id="ARBA00023141"/>
    </source>
</evidence>
<dbReference type="GO" id="GO:0008652">
    <property type="term" value="P:amino acid biosynthetic process"/>
    <property type="evidence" value="ECO:0007669"/>
    <property type="project" value="UniProtKB-KW"/>
</dbReference>
<comment type="pathway">
    <text evidence="7">Metabolic intermediate biosynthesis; chorismate biosynthesis; chorismate from D-erythrose 4-phosphate and phosphoenolpyruvate: step 5/7.</text>
</comment>
<feature type="binding site" evidence="7">
    <location>
        <position position="80"/>
    </location>
    <ligand>
        <name>substrate</name>
    </ligand>
</feature>
<keyword evidence="7" id="KW-0460">Magnesium</keyword>
<dbReference type="PANTHER" id="PTHR21087">
    <property type="entry name" value="SHIKIMATE KINASE"/>
    <property type="match status" value="1"/>
</dbReference>
<dbReference type="Proteomes" id="UP000199409">
    <property type="component" value="Unassembled WGS sequence"/>
</dbReference>
<dbReference type="GO" id="GO:0004765">
    <property type="term" value="F:shikimate kinase activity"/>
    <property type="evidence" value="ECO:0007669"/>
    <property type="project" value="UniProtKB-UniRule"/>
</dbReference>
<dbReference type="SUPFAM" id="SSF52540">
    <property type="entry name" value="P-loop containing nucleoside triphosphate hydrolases"/>
    <property type="match status" value="1"/>
</dbReference>
<evidence type="ECO:0000256" key="4">
    <source>
        <dbReference type="ARBA" id="ARBA00022777"/>
    </source>
</evidence>
<dbReference type="GO" id="GO:0009073">
    <property type="term" value="P:aromatic amino acid family biosynthetic process"/>
    <property type="evidence" value="ECO:0007669"/>
    <property type="project" value="UniProtKB-KW"/>
</dbReference>
<dbReference type="InterPro" id="IPR027417">
    <property type="entry name" value="P-loop_NTPase"/>
</dbReference>
<keyword evidence="4 7" id="KW-0418">Kinase</keyword>
<evidence type="ECO:0000256" key="1">
    <source>
        <dbReference type="ARBA" id="ARBA00022605"/>
    </source>
</evidence>
<feature type="binding site" evidence="7">
    <location>
        <position position="17"/>
    </location>
    <ligand>
        <name>Mg(2+)</name>
        <dbReference type="ChEBI" id="CHEBI:18420"/>
    </ligand>
</feature>
<sequence>MQKSNVILIGMPGAGKSTIGVILAKRLGFHFIDTDLLIQIQEKRRLQQIIDQHGLQHFRQIEEQILLQLDAERSVIATGGSVIYSTNGMEKLADSGCLTYIHVPLLLLQQRIADMGQRGLVMAKGQTFEDLYLERTPLYEKFAEITISSHDKNAEQVAAKIEKKLLQTWASPSS</sequence>
<dbReference type="STRING" id="37625.SAMN05660420_00427"/>
<reference evidence="8 9" key="1">
    <citation type="submission" date="2016-10" db="EMBL/GenBank/DDBJ databases">
        <authorList>
            <person name="de Groot N.N."/>
        </authorList>
    </citation>
    <scope>NUCLEOTIDE SEQUENCE [LARGE SCALE GENOMIC DNA]</scope>
    <source>
        <strain evidence="8 9">DSM 7343</strain>
    </source>
</reference>
<comment type="similarity">
    <text evidence="7">Belongs to the shikimate kinase family.</text>
</comment>
<evidence type="ECO:0000256" key="7">
    <source>
        <dbReference type="HAMAP-Rule" id="MF_00109"/>
    </source>
</evidence>
<dbReference type="InterPro" id="IPR000623">
    <property type="entry name" value="Shikimate_kinase/TSH1"/>
</dbReference>
<dbReference type="Pfam" id="PF01202">
    <property type="entry name" value="SKI"/>
    <property type="match status" value="1"/>
</dbReference>
<feature type="binding site" evidence="7">
    <location>
        <begin position="13"/>
        <end position="18"/>
    </location>
    <ligand>
        <name>ATP</name>
        <dbReference type="ChEBI" id="CHEBI:30616"/>
    </ligand>
</feature>
<keyword evidence="1 7" id="KW-0028">Amino-acid biosynthesis</keyword>
<dbReference type="OrthoDB" id="9800332at2"/>
<evidence type="ECO:0000313" key="9">
    <source>
        <dbReference type="Proteomes" id="UP000199409"/>
    </source>
</evidence>
<evidence type="ECO:0000256" key="3">
    <source>
        <dbReference type="ARBA" id="ARBA00022741"/>
    </source>
</evidence>
<keyword evidence="9" id="KW-1185">Reference proteome</keyword>
<comment type="subunit">
    <text evidence="7">Monomer.</text>
</comment>
<dbReference type="EMBL" id="FNQN01000001">
    <property type="protein sequence ID" value="SDZ81068.1"/>
    <property type="molecule type" value="Genomic_DNA"/>
</dbReference>
<proteinExistence type="inferred from homology"/>
<feature type="binding site" evidence="7">
    <location>
        <position position="118"/>
    </location>
    <ligand>
        <name>ATP</name>
        <dbReference type="ChEBI" id="CHEBI:30616"/>
    </ligand>
</feature>
<keyword evidence="3 7" id="KW-0547">Nucleotide-binding</keyword>
<keyword evidence="5 7" id="KW-0067">ATP-binding</keyword>
<name>A0A1H3W459_9BACT</name>
<dbReference type="AlphaFoldDB" id="A0A1H3W459"/>
<keyword evidence="7" id="KW-0963">Cytoplasm</keyword>
<keyword evidence="7" id="KW-0479">Metal-binding</keyword>
<dbReference type="PRINTS" id="PR01100">
    <property type="entry name" value="SHIKIMTKNASE"/>
</dbReference>
<evidence type="ECO:0000313" key="8">
    <source>
        <dbReference type="EMBL" id="SDZ81068.1"/>
    </source>
</evidence>
<comment type="function">
    <text evidence="7">Catalyzes the specific phosphorylation of the 3-hydroxyl group of shikimic acid using ATP as a cosubstrate.</text>
</comment>
<dbReference type="InterPro" id="IPR031322">
    <property type="entry name" value="Shikimate/glucono_kinase"/>
</dbReference>
<dbReference type="EC" id="2.7.1.71" evidence="7"/>
<dbReference type="GO" id="GO:0000287">
    <property type="term" value="F:magnesium ion binding"/>
    <property type="evidence" value="ECO:0007669"/>
    <property type="project" value="UniProtKB-UniRule"/>
</dbReference>
<accession>A0A1H3W459</accession>
<dbReference type="HAMAP" id="MF_00109">
    <property type="entry name" value="Shikimate_kinase"/>
    <property type="match status" value="1"/>
</dbReference>
<keyword evidence="6 7" id="KW-0057">Aromatic amino acid biosynthesis</keyword>
<feature type="binding site" evidence="7">
    <location>
        <position position="35"/>
    </location>
    <ligand>
        <name>substrate</name>
    </ligand>
</feature>
<comment type="caution">
    <text evidence="7">Lacks conserved residue(s) required for the propagation of feature annotation.</text>
</comment>